<proteinExistence type="predicted"/>
<evidence type="ECO:0000313" key="1">
    <source>
        <dbReference type="EMBL" id="WAJ26717.1"/>
    </source>
</evidence>
<reference evidence="1" key="1">
    <citation type="submission" date="2022-11" db="EMBL/GenBank/DDBJ databases">
        <title>beta-Carotene-producing bacterium, Jeongeuplla avenae sp. nov., alleviates the salt stress of Arabidopsis seedlings.</title>
        <authorList>
            <person name="Jiang L."/>
            <person name="Lee J."/>
        </authorList>
    </citation>
    <scope>NUCLEOTIDE SEQUENCE</scope>
    <source>
        <strain evidence="1">DY_R2A_6</strain>
    </source>
</reference>
<evidence type="ECO:0000313" key="2">
    <source>
        <dbReference type="Proteomes" id="UP001163223"/>
    </source>
</evidence>
<dbReference type="EMBL" id="CP113520">
    <property type="protein sequence ID" value="WAJ26717.1"/>
    <property type="molecule type" value="Genomic_DNA"/>
</dbReference>
<sequence length="194" mass="20717">MRFILFLLLSLSIALGLGAASARWALEQSAEIGTVRVGAWHADPLIGSVEADPYAKARLARTGNLTLGIGEGIVFRAETDSDGRRLRRTCRYRLEGALPVAQVWSLVPYAADGRLLQPGEGRPGWLLSDSLLRDESNGFTIQLGPRAAPGNWLALGGTGDFLLALTLYDTPASASSGLSDLTLPRIVRTDCLDA</sequence>
<accession>A0ACD4NIU4</accession>
<organism evidence="1 2">
    <name type="scientific">Antarcticirhabdus aurantiaca</name>
    <dbReference type="NCBI Taxonomy" id="2606717"/>
    <lineage>
        <taxon>Bacteria</taxon>
        <taxon>Pseudomonadati</taxon>
        <taxon>Pseudomonadota</taxon>
        <taxon>Alphaproteobacteria</taxon>
        <taxon>Hyphomicrobiales</taxon>
        <taxon>Aurantimonadaceae</taxon>
        <taxon>Antarcticirhabdus</taxon>
    </lineage>
</organism>
<keyword evidence="2" id="KW-1185">Reference proteome</keyword>
<dbReference type="Proteomes" id="UP001163223">
    <property type="component" value="Chromosome"/>
</dbReference>
<protein>
    <submittedName>
        <fullName evidence="1">DUF1214 domain-containing protein</fullName>
    </submittedName>
</protein>
<gene>
    <name evidence="1" type="ORF">OXU80_17845</name>
</gene>
<name>A0ACD4NIU4_9HYPH</name>